<evidence type="ECO:0000259" key="6">
    <source>
        <dbReference type="Pfam" id="PF04542"/>
    </source>
</evidence>
<dbReference type="InterPro" id="IPR036388">
    <property type="entry name" value="WH-like_DNA-bd_sf"/>
</dbReference>
<keyword evidence="9" id="KW-1185">Reference proteome</keyword>
<keyword evidence="3" id="KW-0731">Sigma factor</keyword>
<evidence type="ECO:0000256" key="4">
    <source>
        <dbReference type="ARBA" id="ARBA00023125"/>
    </source>
</evidence>
<feature type="domain" description="RNA polymerase sigma-70 region 2" evidence="6">
    <location>
        <begin position="13"/>
        <end position="76"/>
    </location>
</feature>
<dbReference type="AlphaFoldDB" id="A0AA37SKS5"/>
<proteinExistence type="inferred from homology"/>
<dbReference type="GO" id="GO:0016987">
    <property type="term" value="F:sigma factor activity"/>
    <property type="evidence" value="ECO:0007669"/>
    <property type="project" value="UniProtKB-KW"/>
</dbReference>
<reference evidence="8" key="2">
    <citation type="submission" date="2023-01" db="EMBL/GenBank/DDBJ databases">
        <title>Draft genome sequence of Portibacter lacus strain NBRC 108769.</title>
        <authorList>
            <person name="Sun Q."/>
            <person name="Mori K."/>
        </authorList>
    </citation>
    <scope>NUCLEOTIDE SEQUENCE</scope>
    <source>
        <strain evidence="8">NBRC 108769</strain>
    </source>
</reference>
<dbReference type="InterPro" id="IPR013325">
    <property type="entry name" value="RNA_pol_sigma_r2"/>
</dbReference>
<dbReference type="EMBL" id="BSOH01000005">
    <property type="protein sequence ID" value="GLR16358.1"/>
    <property type="molecule type" value="Genomic_DNA"/>
</dbReference>
<dbReference type="InterPro" id="IPR013324">
    <property type="entry name" value="RNA_pol_sigma_r3/r4-like"/>
</dbReference>
<dbReference type="InterPro" id="IPR013249">
    <property type="entry name" value="RNA_pol_sigma70_r4_t2"/>
</dbReference>
<comment type="similarity">
    <text evidence="1">Belongs to the sigma-70 factor family. ECF subfamily.</text>
</comment>
<comment type="caution">
    <text evidence="8">The sequence shown here is derived from an EMBL/GenBank/DDBJ whole genome shotgun (WGS) entry which is preliminary data.</text>
</comment>
<dbReference type="InterPro" id="IPR014284">
    <property type="entry name" value="RNA_pol_sigma-70_dom"/>
</dbReference>
<feature type="domain" description="RNA polymerase sigma factor 70 region 4 type 2" evidence="7">
    <location>
        <begin position="109"/>
        <end position="157"/>
    </location>
</feature>
<dbReference type="Pfam" id="PF08281">
    <property type="entry name" value="Sigma70_r4_2"/>
    <property type="match status" value="1"/>
</dbReference>
<sequence>MQLKEFENMVLPFKNKMYRLALRIVGSSHEAEDVVQEVMIKVWKKRDHLESVKNMEAWCMTLTRNEAIDATRSKHRRTVGMETQFDMQDQGASAQRQMESSETVNRIKGYISALPENYRTVVHLRDIEEMSYDEIAEVSGFTKDQVKVYLHRGRKKLREQILNLK</sequence>
<dbReference type="NCBIfam" id="TIGR02937">
    <property type="entry name" value="sigma70-ECF"/>
    <property type="match status" value="1"/>
</dbReference>
<evidence type="ECO:0000256" key="1">
    <source>
        <dbReference type="ARBA" id="ARBA00010641"/>
    </source>
</evidence>
<dbReference type="PANTHER" id="PTHR43133:SF8">
    <property type="entry name" value="RNA POLYMERASE SIGMA FACTOR HI_1459-RELATED"/>
    <property type="match status" value="1"/>
</dbReference>
<reference evidence="8" key="1">
    <citation type="journal article" date="2014" name="Int. J. Syst. Evol. Microbiol.">
        <title>Complete genome sequence of Corynebacterium casei LMG S-19264T (=DSM 44701T), isolated from a smear-ripened cheese.</title>
        <authorList>
            <consortium name="US DOE Joint Genome Institute (JGI-PGF)"/>
            <person name="Walter F."/>
            <person name="Albersmeier A."/>
            <person name="Kalinowski J."/>
            <person name="Ruckert C."/>
        </authorList>
    </citation>
    <scope>NUCLEOTIDE SEQUENCE</scope>
    <source>
        <strain evidence="8">NBRC 108769</strain>
    </source>
</reference>
<dbReference type="Gene3D" id="1.10.10.10">
    <property type="entry name" value="Winged helix-like DNA-binding domain superfamily/Winged helix DNA-binding domain"/>
    <property type="match status" value="1"/>
</dbReference>
<dbReference type="SUPFAM" id="SSF88946">
    <property type="entry name" value="Sigma2 domain of RNA polymerase sigma factors"/>
    <property type="match status" value="1"/>
</dbReference>
<organism evidence="8 9">
    <name type="scientific">Portibacter lacus</name>
    <dbReference type="NCBI Taxonomy" id="1099794"/>
    <lineage>
        <taxon>Bacteria</taxon>
        <taxon>Pseudomonadati</taxon>
        <taxon>Bacteroidota</taxon>
        <taxon>Saprospiria</taxon>
        <taxon>Saprospirales</taxon>
        <taxon>Haliscomenobacteraceae</taxon>
        <taxon>Portibacter</taxon>
    </lineage>
</organism>
<name>A0AA37SKS5_9BACT</name>
<dbReference type="Pfam" id="PF04542">
    <property type="entry name" value="Sigma70_r2"/>
    <property type="match status" value="1"/>
</dbReference>
<dbReference type="GO" id="GO:0000428">
    <property type="term" value="C:DNA-directed RNA polymerase complex"/>
    <property type="evidence" value="ECO:0007669"/>
    <property type="project" value="UniProtKB-KW"/>
</dbReference>
<dbReference type="PANTHER" id="PTHR43133">
    <property type="entry name" value="RNA POLYMERASE ECF-TYPE SIGMA FACTO"/>
    <property type="match status" value="1"/>
</dbReference>
<dbReference type="CDD" id="cd06171">
    <property type="entry name" value="Sigma70_r4"/>
    <property type="match status" value="1"/>
</dbReference>
<keyword evidence="5" id="KW-0804">Transcription</keyword>
<evidence type="ECO:0000313" key="8">
    <source>
        <dbReference type="EMBL" id="GLR16358.1"/>
    </source>
</evidence>
<gene>
    <name evidence="8" type="ORF">GCM10007940_09730</name>
</gene>
<dbReference type="Proteomes" id="UP001156666">
    <property type="component" value="Unassembled WGS sequence"/>
</dbReference>
<accession>A0AA37SKS5</accession>
<dbReference type="InterPro" id="IPR039425">
    <property type="entry name" value="RNA_pol_sigma-70-like"/>
</dbReference>
<dbReference type="RefSeq" id="WP_235293164.1">
    <property type="nucleotide sequence ID" value="NZ_BSOH01000005.1"/>
</dbReference>
<dbReference type="Gene3D" id="1.10.1740.10">
    <property type="match status" value="1"/>
</dbReference>
<dbReference type="GO" id="GO:0003677">
    <property type="term" value="F:DNA binding"/>
    <property type="evidence" value="ECO:0007669"/>
    <property type="project" value="UniProtKB-KW"/>
</dbReference>
<keyword evidence="2" id="KW-0805">Transcription regulation</keyword>
<keyword evidence="4" id="KW-0238">DNA-binding</keyword>
<dbReference type="InterPro" id="IPR007627">
    <property type="entry name" value="RNA_pol_sigma70_r2"/>
</dbReference>
<evidence type="ECO:0000313" key="9">
    <source>
        <dbReference type="Proteomes" id="UP001156666"/>
    </source>
</evidence>
<dbReference type="SUPFAM" id="SSF88659">
    <property type="entry name" value="Sigma3 and sigma4 domains of RNA polymerase sigma factors"/>
    <property type="match status" value="1"/>
</dbReference>
<evidence type="ECO:0000259" key="7">
    <source>
        <dbReference type="Pfam" id="PF08281"/>
    </source>
</evidence>
<protein>
    <submittedName>
        <fullName evidence="8">DNA-directed RNA polymerase sigma-70 factor</fullName>
    </submittedName>
</protein>
<evidence type="ECO:0000256" key="2">
    <source>
        <dbReference type="ARBA" id="ARBA00023015"/>
    </source>
</evidence>
<keyword evidence="8" id="KW-0240">DNA-directed RNA polymerase</keyword>
<dbReference type="GO" id="GO:0006352">
    <property type="term" value="P:DNA-templated transcription initiation"/>
    <property type="evidence" value="ECO:0007669"/>
    <property type="project" value="InterPro"/>
</dbReference>
<evidence type="ECO:0000256" key="5">
    <source>
        <dbReference type="ARBA" id="ARBA00023163"/>
    </source>
</evidence>
<evidence type="ECO:0000256" key="3">
    <source>
        <dbReference type="ARBA" id="ARBA00023082"/>
    </source>
</evidence>